<accession>A0A8J2K5L8</accession>
<dbReference type="AlphaFoldDB" id="A0A8J2K5L8"/>
<organism evidence="1 2">
    <name type="scientific">Allacma fusca</name>
    <dbReference type="NCBI Taxonomy" id="39272"/>
    <lineage>
        <taxon>Eukaryota</taxon>
        <taxon>Metazoa</taxon>
        <taxon>Ecdysozoa</taxon>
        <taxon>Arthropoda</taxon>
        <taxon>Hexapoda</taxon>
        <taxon>Collembola</taxon>
        <taxon>Symphypleona</taxon>
        <taxon>Sminthuridae</taxon>
        <taxon>Allacma</taxon>
    </lineage>
</organism>
<evidence type="ECO:0000313" key="2">
    <source>
        <dbReference type="Proteomes" id="UP000708208"/>
    </source>
</evidence>
<keyword evidence="2" id="KW-1185">Reference proteome</keyword>
<feature type="non-terminal residue" evidence="1">
    <location>
        <position position="30"/>
    </location>
</feature>
<dbReference type="Proteomes" id="UP000708208">
    <property type="component" value="Unassembled WGS sequence"/>
</dbReference>
<reference evidence="1" key="1">
    <citation type="submission" date="2021-06" db="EMBL/GenBank/DDBJ databases">
        <authorList>
            <person name="Hodson N. C."/>
            <person name="Mongue J. A."/>
            <person name="Jaron S. K."/>
        </authorList>
    </citation>
    <scope>NUCLEOTIDE SEQUENCE</scope>
</reference>
<name>A0A8J2K5L8_9HEXA</name>
<dbReference type="OrthoDB" id="6512918at2759"/>
<feature type="non-terminal residue" evidence="1">
    <location>
        <position position="1"/>
    </location>
</feature>
<evidence type="ECO:0000313" key="1">
    <source>
        <dbReference type="EMBL" id="CAG7728521.1"/>
    </source>
</evidence>
<dbReference type="EMBL" id="CAJVCH010164738">
    <property type="protein sequence ID" value="CAG7728521.1"/>
    <property type="molecule type" value="Genomic_DNA"/>
</dbReference>
<comment type="caution">
    <text evidence="1">The sequence shown here is derived from an EMBL/GenBank/DDBJ whole genome shotgun (WGS) entry which is preliminary data.</text>
</comment>
<gene>
    <name evidence="1" type="ORF">AFUS01_LOCUS17293</name>
</gene>
<sequence length="30" mass="3484">NWISRLKEFDAFLKDSFPGCVLKDTHPGYV</sequence>
<proteinExistence type="predicted"/>
<protein>
    <submittedName>
        <fullName evidence="1">Uncharacterized protein</fullName>
    </submittedName>
</protein>